<dbReference type="Proteomes" id="UP001363010">
    <property type="component" value="Unassembled WGS sequence"/>
</dbReference>
<evidence type="ECO:0000313" key="2">
    <source>
        <dbReference type="EMBL" id="MEJ8824221.1"/>
    </source>
</evidence>
<keyword evidence="1" id="KW-0812">Transmembrane</keyword>
<evidence type="ECO:0000256" key="1">
    <source>
        <dbReference type="SAM" id="Phobius"/>
    </source>
</evidence>
<proteinExistence type="predicted"/>
<accession>A0ABU8W2E6</accession>
<dbReference type="Pfam" id="PF20327">
    <property type="entry name" value="DUF6622"/>
    <property type="match status" value="1"/>
</dbReference>
<comment type="caution">
    <text evidence="2">The sequence shown here is derived from an EMBL/GenBank/DDBJ whole genome shotgun (WGS) entry which is preliminary data.</text>
</comment>
<sequence>MLLQILVHTPRWVFGLFALLFWFGAKQLLASQVSLLRTTVMPVAMSGLSMYGVFSAFGDSPMALAGWAIAALVLAALVLQRALPASTSYDAATRRFQVAGSVVPLALMMGIFFTKYIVGVLMAMHPVLAHDHNLAMGIGTLYGAFTGIFVARSLRLWKLAIRQDRAVLGNGHAA</sequence>
<reference evidence="2 3" key="1">
    <citation type="submission" date="2024-03" db="EMBL/GenBank/DDBJ databases">
        <title>Novel species of the genus Variovorax.</title>
        <authorList>
            <person name="Liu Q."/>
            <person name="Xin Y.-H."/>
        </authorList>
    </citation>
    <scope>NUCLEOTIDE SEQUENCE [LARGE SCALE GENOMIC DNA]</scope>
    <source>
        <strain evidence="2 3">KACC 18501</strain>
    </source>
</reference>
<keyword evidence="1" id="KW-0472">Membrane</keyword>
<keyword evidence="3" id="KW-1185">Reference proteome</keyword>
<keyword evidence="1" id="KW-1133">Transmembrane helix</keyword>
<protein>
    <submittedName>
        <fullName evidence="2">DUF6622 family protein</fullName>
    </submittedName>
</protein>
<feature type="transmembrane region" description="Helical" evidence="1">
    <location>
        <begin position="12"/>
        <end position="29"/>
    </location>
</feature>
<gene>
    <name evidence="2" type="ORF">WKW80_19650</name>
</gene>
<dbReference type="InterPro" id="IPR046730">
    <property type="entry name" value="DUF6622"/>
</dbReference>
<feature type="transmembrane region" description="Helical" evidence="1">
    <location>
        <begin position="64"/>
        <end position="83"/>
    </location>
</feature>
<organism evidence="2 3">
    <name type="scientific">Variovorax humicola</name>
    <dbReference type="NCBI Taxonomy" id="1769758"/>
    <lineage>
        <taxon>Bacteria</taxon>
        <taxon>Pseudomonadati</taxon>
        <taxon>Pseudomonadota</taxon>
        <taxon>Betaproteobacteria</taxon>
        <taxon>Burkholderiales</taxon>
        <taxon>Comamonadaceae</taxon>
        <taxon>Variovorax</taxon>
    </lineage>
</organism>
<feature type="transmembrane region" description="Helical" evidence="1">
    <location>
        <begin position="134"/>
        <end position="154"/>
    </location>
</feature>
<dbReference type="EMBL" id="JBBKZV010000012">
    <property type="protein sequence ID" value="MEJ8824221.1"/>
    <property type="molecule type" value="Genomic_DNA"/>
</dbReference>
<feature type="transmembrane region" description="Helical" evidence="1">
    <location>
        <begin position="103"/>
        <end position="128"/>
    </location>
</feature>
<evidence type="ECO:0000313" key="3">
    <source>
        <dbReference type="Proteomes" id="UP001363010"/>
    </source>
</evidence>
<name>A0ABU8W2E6_9BURK</name>